<keyword evidence="2" id="KW-1185">Reference proteome</keyword>
<gene>
    <name evidence="1" type="ORF">PY01230</name>
</gene>
<dbReference type="EMBL" id="AABL01000320">
    <property type="protein sequence ID" value="EAA20521.1"/>
    <property type="molecule type" value="Genomic_DNA"/>
</dbReference>
<dbReference type="AlphaFoldDB" id="Q7RQ73"/>
<reference evidence="1 2" key="1">
    <citation type="journal article" date="2002" name="Nature">
        <title>Genome sequence and comparative analysis of the model rodent malaria parasite Plasmodium yoelii yoelii.</title>
        <authorList>
            <person name="Carlton J.M."/>
            <person name="Angiuoli S.V."/>
            <person name="Suh B.B."/>
            <person name="Kooij T.W."/>
            <person name="Pertea M."/>
            <person name="Silva J.C."/>
            <person name="Ermolaeva M.D."/>
            <person name="Allen J.E."/>
            <person name="Selengut J.D."/>
            <person name="Koo H.L."/>
            <person name="Peterson J.D."/>
            <person name="Pop M."/>
            <person name="Kosack D.S."/>
            <person name="Shumway M.F."/>
            <person name="Bidwell S.L."/>
            <person name="Shallom S.J."/>
            <person name="van Aken S.E."/>
            <person name="Riedmuller S.B."/>
            <person name="Feldblyum T.V."/>
            <person name="Cho J.K."/>
            <person name="Quackenbush J."/>
            <person name="Sedegah M."/>
            <person name="Shoaibi A."/>
            <person name="Cummings L.M."/>
            <person name="Florens L."/>
            <person name="Yates J.R."/>
            <person name="Raine J.D."/>
            <person name="Sinden R.E."/>
            <person name="Harris M.A."/>
            <person name="Cunningham D.A."/>
            <person name="Preiser P.R."/>
            <person name="Bergman L.W."/>
            <person name="Vaidya A.B."/>
            <person name="van Lin L.H."/>
            <person name="Janse C.J."/>
            <person name="Waters A.P."/>
            <person name="Smith H.O."/>
            <person name="White O.R."/>
            <person name="Salzberg S.L."/>
            <person name="Venter J.C."/>
            <person name="Fraser C.M."/>
            <person name="Hoffman S.L."/>
            <person name="Gardner M.J."/>
            <person name="Carucci D.J."/>
        </authorList>
    </citation>
    <scope>NUCLEOTIDE SEQUENCE [LARGE SCALE GENOMIC DNA]</scope>
    <source>
        <strain evidence="1 2">17XNL</strain>
    </source>
</reference>
<accession>Q7RQ73</accession>
<dbReference type="InParanoid" id="Q7RQ73"/>
<evidence type="ECO:0000313" key="1">
    <source>
        <dbReference type="EMBL" id="EAA20521.1"/>
    </source>
</evidence>
<protein>
    <submittedName>
        <fullName evidence="1">Uncharacterized protein</fullName>
    </submittedName>
</protein>
<proteinExistence type="predicted"/>
<organism evidence="1 2">
    <name type="scientific">Plasmodium yoelii yoelii</name>
    <dbReference type="NCBI Taxonomy" id="73239"/>
    <lineage>
        <taxon>Eukaryota</taxon>
        <taxon>Sar</taxon>
        <taxon>Alveolata</taxon>
        <taxon>Apicomplexa</taxon>
        <taxon>Aconoidasida</taxon>
        <taxon>Haemosporida</taxon>
        <taxon>Plasmodiidae</taxon>
        <taxon>Plasmodium</taxon>
        <taxon>Plasmodium (Vinckeia)</taxon>
    </lineage>
</organism>
<evidence type="ECO:0000313" key="2">
    <source>
        <dbReference type="Proteomes" id="UP000008553"/>
    </source>
</evidence>
<name>Q7RQ73_PLAYO</name>
<dbReference type="PaxDb" id="73239-Q7RQ73"/>
<comment type="caution">
    <text evidence="1">The sequence shown here is derived from an EMBL/GenBank/DDBJ whole genome shotgun (WGS) entry which is preliminary data.</text>
</comment>
<sequence>PYSGLIREIIHIDKYILTLCKYGILKKE</sequence>
<feature type="non-terminal residue" evidence="1">
    <location>
        <position position="1"/>
    </location>
</feature>
<dbReference type="Proteomes" id="UP000008553">
    <property type="component" value="Unassembled WGS sequence"/>
</dbReference>